<accession>A0A8S9U9U5</accession>
<evidence type="ECO:0000313" key="2">
    <source>
        <dbReference type="EMBL" id="KAF4136059.1"/>
    </source>
</evidence>
<dbReference type="EMBL" id="JAACNO010002027">
    <property type="protein sequence ID" value="KAF4136059.1"/>
    <property type="molecule type" value="Genomic_DNA"/>
</dbReference>
<proteinExistence type="predicted"/>
<dbReference type="AlphaFoldDB" id="A0A8S9U9U5"/>
<evidence type="ECO:0000313" key="3">
    <source>
        <dbReference type="Proteomes" id="UP000704712"/>
    </source>
</evidence>
<protein>
    <submittedName>
        <fullName evidence="2">Uncharacterized protein</fullName>
    </submittedName>
</protein>
<feature type="region of interest" description="Disordered" evidence="1">
    <location>
        <begin position="33"/>
        <end position="117"/>
    </location>
</feature>
<feature type="compositionally biased region" description="Polar residues" evidence="1">
    <location>
        <begin position="33"/>
        <end position="45"/>
    </location>
</feature>
<evidence type="ECO:0000256" key="1">
    <source>
        <dbReference type="SAM" id="MobiDB-lite"/>
    </source>
</evidence>
<feature type="compositionally biased region" description="Basic and acidic residues" evidence="1">
    <location>
        <begin position="91"/>
        <end position="100"/>
    </location>
</feature>
<reference evidence="2" key="1">
    <citation type="submission" date="2020-03" db="EMBL/GenBank/DDBJ databases">
        <title>Hybrid Assembly of Korean Phytophthora infestans isolates.</title>
        <authorList>
            <person name="Prokchorchik M."/>
            <person name="Lee Y."/>
            <person name="Seo J."/>
            <person name="Cho J.-H."/>
            <person name="Park Y.-E."/>
            <person name="Jang D.-C."/>
            <person name="Im J.-S."/>
            <person name="Choi J.-G."/>
            <person name="Park H.-J."/>
            <person name="Lee G.-B."/>
            <person name="Lee Y.-G."/>
            <person name="Hong S.-Y."/>
            <person name="Cho K."/>
            <person name="Sohn K.H."/>
        </authorList>
    </citation>
    <scope>NUCLEOTIDE SEQUENCE</scope>
    <source>
        <strain evidence="2">KR_2_A2</strain>
    </source>
</reference>
<name>A0A8S9U9U5_PHYIN</name>
<organism evidence="2 3">
    <name type="scientific">Phytophthora infestans</name>
    <name type="common">Potato late blight agent</name>
    <name type="synonym">Botrytis infestans</name>
    <dbReference type="NCBI Taxonomy" id="4787"/>
    <lineage>
        <taxon>Eukaryota</taxon>
        <taxon>Sar</taxon>
        <taxon>Stramenopiles</taxon>
        <taxon>Oomycota</taxon>
        <taxon>Peronosporomycetes</taxon>
        <taxon>Peronosporales</taxon>
        <taxon>Peronosporaceae</taxon>
        <taxon>Phytophthora</taxon>
    </lineage>
</organism>
<sequence length="144" mass="15969">PFATNELFELDCETIQNTQWAFFETLRVSVGESQTQIKTEPNPSASLPRPPKWGHGSDRPNKYAMPPSSAYLEAPRPTALGPSGAALLQSRPDRSSKEKVAMASPTLGDRHWENPSRLGTLYNSAMDLFGKSSALHKGRRPRYQ</sequence>
<comment type="caution">
    <text evidence="2">The sequence shown here is derived from an EMBL/GenBank/DDBJ whole genome shotgun (WGS) entry which is preliminary data.</text>
</comment>
<dbReference type="Proteomes" id="UP000704712">
    <property type="component" value="Unassembled WGS sequence"/>
</dbReference>
<feature type="non-terminal residue" evidence="2">
    <location>
        <position position="1"/>
    </location>
</feature>
<gene>
    <name evidence="2" type="ORF">GN958_ATG14805</name>
</gene>